<organism evidence="11 12">
    <name type="scientific">Armadillidium nasatum</name>
    <dbReference type="NCBI Taxonomy" id="96803"/>
    <lineage>
        <taxon>Eukaryota</taxon>
        <taxon>Metazoa</taxon>
        <taxon>Ecdysozoa</taxon>
        <taxon>Arthropoda</taxon>
        <taxon>Crustacea</taxon>
        <taxon>Multicrustacea</taxon>
        <taxon>Malacostraca</taxon>
        <taxon>Eumalacostraca</taxon>
        <taxon>Peracarida</taxon>
        <taxon>Isopoda</taxon>
        <taxon>Oniscidea</taxon>
        <taxon>Crinocheta</taxon>
        <taxon>Armadillidiidae</taxon>
        <taxon>Armadillidium</taxon>
    </lineage>
</organism>
<dbReference type="Pfam" id="PF00046">
    <property type="entry name" value="Homeodomain"/>
    <property type="match status" value="1"/>
</dbReference>
<evidence type="ECO:0000256" key="6">
    <source>
        <dbReference type="ARBA" id="ARBA00023242"/>
    </source>
</evidence>
<dbReference type="EMBL" id="SEYY01002127">
    <property type="protein sequence ID" value="KAB7504907.1"/>
    <property type="molecule type" value="Genomic_DNA"/>
</dbReference>
<dbReference type="GO" id="GO:0030154">
    <property type="term" value="P:cell differentiation"/>
    <property type="evidence" value="ECO:0007669"/>
    <property type="project" value="TreeGrafter"/>
</dbReference>
<dbReference type="InterPro" id="IPR009057">
    <property type="entry name" value="Homeodomain-like_sf"/>
</dbReference>
<dbReference type="CDD" id="cd00086">
    <property type="entry name" value="homeodomain"/>
    <property type="match status" value="1"/>
</dbReference>
<dbReference type="AlphaFoldDB" id="A0A5N5TF97"/>
<comment type="caution">
    <text evidence="11">The sequence shown here is derived from an EMBL/GenBank/DDBJ whole genome shotgun (WGS) entry which is preliminary data.</text>
</comment>
<dbReference type="PANTHER" id="PTHR24340:SF82">
    <property type="entry name" value="HOMEOBOX PROTEIN VND"/>
    <property type="match status" value="1"/>
</dbReference>
<feature type="region of interest" description="Disordered" evidence="9">
    <location>
        <begin position="1"/>
        <end position="46"/>
    </location>
</feature>
<keyword evidence="5 7" id="KW-0371">Homeobox</keyword>
<keyword evidence="12" id="KW-1185">Reference proteome</keyword>
<dbReference type="GO" id="GO:0000981">
    <property type="term" value="F:DNA-binding transcription factor activity, RNA polymerase II-specific"/>
    <property type="evidence" value="ECO:0007669"/>
    <property type="project" value="InterPro"/>
</dbReference>
<keyword evidence="3" id="KW-0217">Developmental protein</keyword>
<keyword evidence="6 7" id="KW-0539">Nucleus</keyword>
<evidence type="ECO:0000256" key="9">
    <source>
        <dbReference type="SAM" id="MobiDB-lite"/>
    </source>
</evidence>
<protein>
    <submittedName>
        <fullName evidence="11">Homeobox protein Nkx-2.2</fullName>
    </submittedName>
</protein>
<evidence type="ECO:0000256" key="5">
    <source>
        <dbReference type="ARBA" id="ARBA00023155"/>
    </source>
</evidence>
<dbReference type="OrthoDB" id="6159439at2759"/>
<dbReference type="InterPro" id="IPR017970">
    <property type="entry name" value="Homeobox_CS"/>
</dbReference>
<feature type="compositionally biased region" description="Polar residues" evidence="9">
    <location>
        <begin position="24"/>
        <end position="42"/>
    </location>
</feature>
<dbReference type="Gene3D" id="1.10.10.60">
    <property type="entry name" value="Homeodomain-like"/>
    <property type="match status" value="1"/>
</dbReference>
<evidence type="ECO:0000313" key="11">
    <source>
        <dbReference type="EMBL" id="KAB7504907.1"/>
    </source>
</evidence>
<dbReference type="GO" id="GO:0005634">
    <property type="term" value="C:nucleus"/>
    <property type="evidence" value="ECO:0007669"/>
    <property type="project" value="UniProtKB-SubCell"/>
</dbReference>
<keyword evidence="4 7" id="KW-0238">DNA-binding</keyword>
<evidence type="ECO:0000256" key="1">
    <source>
        <dbReference type="ARBA" id="ARBA00004123"/>
    </source>
</evidence>
<evidence type="ECO:0000256" key="2">
    <source>
        <dbReference type="ARBA" id="ARBA00005661"/>
    </source>
</evidence>
<evidence type="ECO:0000256" key="8">
    <source>
        <dbReference type="RuleBase" id="RU000682"/>
    </source>
</evidence>
<accession>A0A5N5TF97</accession>
<gene>
    <name evidence="11" type="primary">NKX2-2</name>
    <name evidence="11" type="ORF">Anas_00355</name>
</gene>
<evidence type="ECO:0000256" key="3">
    <source>
        <dbReference type="ARBA" id="ARBA00022473"/>
    </source>
</evidence>
<evidence type="ECO:0000313" key="12">
    <source>
        <dbReference type="Proteomes" id="UP000326759"/>
    </source>
</evidence>
<proteinExistence type="inferred from homology"/>
<dbReference type="PROSITE" id="PS50071">
    <property type="entry name" value="HOMEOBOX_2"/>
    <property type="match status" value="1"/>
</dbReference>
<evidence type="ECO:0000259" key="10">
    <source>
        <dbReference type="PROSITE" id="PS50071"/>
    </source>
</evidence>
<name>A0A5N5TF97_9CRUS</name>
<dbReference type="PANTHER" id="PTHR24340">
    <property type="entry name" value="HOMEOBOX PROTEIN NKX"/>
    <property type="match status" value="1"/>
</dbReference>
<reference evidence="11 12" key="1">
    <citation type="journal article" date="2019" name="PLoS Biol.">
        <title>Sex chromosomes control vertical transmission of feminizing Wolbachia symbionts in an isopod.</title>
        <authorList>
            <person name="Becking T."/>
            <person name="Chebbi M.A."/>
            <person name="Giraud I."/>
            <person name="Moumen B."/>
            <person name="Laverre T."/>
            <person name="Caubet Y."/>
            <person name="Peccoud J."/>
            <person name="Gilbert C."/>
            <person name="Cordaux R."/>
        </authorList>
    </citation>
    <scope>NUCLEOTIDE SEQUENCE [LARGE SCALE GENOMIC DNA]</scope>
    <source>
        <strain evidence="11">ANa2</strain>
        <tissue evidence="11">Whole body excluding digestive tract and cuticle</tissue>
    </source>
</reference>
<feature type="DNA-binding region" description="Homeobox" evidence="7">
    <location>
        <begin position="74"/>
        <end position="133"/>
    </location>
</feature>
<comment type="similarity">
    <text evidence="2">Belongs to the NK-2 homeobox family.</text>
</comment>
<dbReference type="SUPFAM" id="SSF46689">
    <property type="entry name" value="Homeodomain-like"/>
    <property type="match status" value="1"/>
</dbReference>
<dbReference type="InterPro" id="IPR001356">
    <property type="entry name" value="HD"/>
</dbReference>
<dbReference type="PRINTS" id="PR00024">
    <property type="entry name" value="HOMEOBOX"/>
</dbReference>
<dbReference type="SMART" id="SM00389">
    <property type="entry name" value="HOX"/>
    <property type="match status" value="1"/>
</dbReference>
<dbReference type="GO" id="GO:0000978">
    <property type="term" value="F:RNA polymerase II cis-regulatory region sequence-specific DNA binding"/>
    <property type="evidence" value="ECO:0007669"/>
    <property type="project" value="TreeGrafter"/>
</dbReference>
<dbReference type="FunFam" id="1.10.10.60:FF:000101">
    <property type="entry name" value="NK2 homeobox 8"/>
    <property type="match status" value="1"/>
</dbReference>
<dbReference type="InterPro" id="IPR020479">
    <property type="entry name" value="HD_metazoa"/>
</dbReference>
<dbReference type="PROSITE" id="PS00027">
    <property type="entry name" value="HOMEOBOX_1"/>
    <property type="match status" value="1"/>
</dbReference>
<comment type="subcellular location">
    <subcellularLocation>
        <location evidence="1 7 8">Nucleus</location>
    </subcellularLocation>
</comment>
<feature type="compositionally biased region" description="Low complexity" evidence="9">
    <location>
        <begin position="8"/>
        <end position="17"/>
    </location>
</feature>
<sequence length="354" mass="39454">MKRKRDSLASASTSSASNIRELGTTVQAAADSTESGKESNISDPRLEECESFELEELDDDDESPPFGNEELCRKRKRRILFTKAQTYELERRFRQQRYLSAPEREHLASLINLTPTQVKIWFQNHRYKTKKMYREKGFNSSMDATLLSQGNSFSVHPSLRRLTSPLFTKDRLRASFPPAGVNHDILRGITSNSQSIAFPSLTSSLSGMPSSTLGINGLLNSSILGLSPQQALRTNPSHQFSSSLAASLTSSLLLPTGPFLPPSPLLFPSQASFLLPEIPDPKPVVNISDNSTGSQNSMSNVTSIEDHSISLLKTQQHLPLCYNIQLRLHMLILLHLLSSFEILQYSLCGLSRYR</sequence>
<feature type="domain" description="Homeobox" evidence="10">
    <location>
        <begin position="72"/>
        <end position="132"/>
    </location>
</feature>
<dbReference type="InterPro" id="IPR050394">
    <property type="entry name" value="Homeobox_NK-like"/>
</dbReference>
<evidence type="ECO:0000256" key="7">
    <source>
        <dbReference type="PROSITE-ProRule" id="PRU00108"/>
    </source>
</evidence>
<evidence type="ECO:0000256" key="4">
    <source>
        <dbReference type="ARBA" id="ARBA00023125"/>
    </source>
</evidence>
<dbReference type="Proteomes" id="UP000326759">
    <property type="component" value="Unassembled WGS sequence"/>
</dbReference>